<sequence>MIIPFGNFVFCGCCYSPNFGVSVSDDFLALRKREDSNKLAKLYLEEAPPMAKNIMKLNSWVVVAPILISYPQKPSTIPSLEPIFEDVVEDYPDDS</sequence>
<evidence type="ECO:0000313" key="2">
    <source>
        <dbReference type="Proteomes" id="UP000029981"/>
    </source>
</evidence>
<gene>
    <name evidence="1" type="ORF">Csa_6G445160</name>
</gene>
<proteinExistence type="predicted"/>
<dbReference type="Gramene" id="KGN48151">
    <property type="protein sequence ID" value="KGN48151"/>
    <property type="gene ID" value="Csa_6G445160"/>
</dbReference>
<keyword evidence="2" id="KW-1185">Reference proteome</keyword>
<accession>A0A0A0KK63</accession>
<organism evidence="1 2">
    <name type="scientific">Cucumis sativus</name>
    <name type="common">Cucumber</name>
    <dbReference type="NCBI Taxonomy" id="3659"/>
    <lineage>
        <taxon>Eukaryota</taxon>
        <taxon>Viridiplantae</taxon>
        <taxon>Streptophyta</taxon>
        <taxon>Embryophyta</taxon>
        <taxon>Tracheophyta</taxon>
        <taxon>Spermatophyta</taxon>
        <taxon>Magnoliopsida</taxon>
        <taxon>eudicotyledons</taxon>
        <taxon>Gunneridae</taxon>
        <taxon>Pentapetalae</taxon>
        <taxon>rosids</taxon>
        <taxon>fabids</taxon>
        <taxon>Cucurbitales</taxon>
        <taxon>Cucurbitaceae</taxon>
        <taxon>Benincaseae</taxon>
        <taxon>Cucumis</taxon>
    </lineage>
</organism>
<reference evidence="1 2" key="3">
    <citation type="journal article" date="2010" name="BMC Genomics">
        <title>Transcriptome sequencing and comparative analysis of cucumber flowers with different sex types.</title>
        <authorList>
            <person name="Guo S."/>
            <person name="Zheng Y."/>
            <person name="Joung J.G."/>
            <person name="Liu S."/>
            <person name="Zhang Z."/>
            <person name="Crasta O.R."/>
            <person name="Sobral B.W."/>
            <person name="Xu Y."/>
            <person name="Huang S."/>
            <person name="Fei Z."/>
        </authorList>
    </citation>
    <scope>NUCLEOTIDE SEQUENCE [LARGE SCALE GENOMIC DNA]</scope>
    <source>
        <strain evidence="2">cv. 9930</strain>
    </source>
</reference>
<dbReference type="Proteomes" id="UP000029981">
    <property type="component" value="Chromosome 6"/>
</dbReference>
<dbReference type="EMBL" id="CM002927">
    <property type="protein sequence ID" value="KGN48151.1"/>
    <property type="molecule type" value="Genomic_DNA"/>
</dbReference>
<dbReference type="PANTHER" id="PTHR36063:SF1">
    <property type="entry name" value="ARABIDOPSIS THALIANA GENOMIC DNA, CHROMOSOME 5, P1 CLONE:MOK16"/>
    <property type="match status" value="1"/>
</dbReference>
<reference evidence="1 2" key="2">
    <citation type="journal article" date="2009" name="PLoS ONE">
        <title>An integrated genetic and cytogenetic map of the cucumber genome.</title>
        <authorList>
            <person name="Ren Y."/>
            <person name="Zhang Z."/>
            <person name="Liu J."/>
            <person name="Staub J.E."/>
            <person name="Han Y."/>
            <person name="Cheng Z."/>
            <person name="Li X."/>
            <person name="Lu J."/>
            <person name="Miao H."/>
            <person name="Kang H."/>
            <person name="Xie B."/>
            <person name="Gu X."/>
            <person name="Wang X."/>
            <person name="Du Y."/>
            <person name="Jin W."/>
            <person name="Huang S."/>
        </authorList>
    </citation>
    <scope>NUCLEOTIDE SEQUENCE [LARGE SCALE GENOMIC DNA]</scope>
    <source>
        <strain evidence="2">cv. 9930</strain>
    </source>
</reference>
<evidence type="ECO:0000313" key="1">
    <source>
        <dbReference type="EMBL" id="KGN48151.1"/>
    </source>
</evidence>
<dbReference type="PANTHER" id="PTHR36063">
    <property type="entry name" value="ARABIDOPSIS THALIANA GENOMIC DNA, CHROMOSOME 5, P1 CLONE:MOK16"/>
    <property type="match status" value="1"/>
</dbReference>
<reference evidence="1 2" key="1">
    <citation type="journal article" date="2009" name="Nat. Genet.">
        <title>The genome of the cucumber, Cucumis sativus L.</title>
        <authorList>
            <person name="Huang S."/>
            <person name="Li R."/>
            <person name="Zhang Z."/>
            <person name="Li L."/>
            <person name="Gu X."/>
            <person name="Fan W."/>
            <person name="Lucas W.J."/>
            <person name="Wang X."/>
            <person name="Xie B."/>
            <person name="Ni P."/>
            <person name="Ren Y."/>
            <person name="Zhu H."/>
            <person name="Li J."/>
            <person name="Lin K."/>
            <person name="Jin W."/>
            <person name="Fei Z."/>
            <person name="Li G."/>
            <person name="Staub J."/>
            <person name="Kilian A."/>
            <person name="van der Vossen E.A."/>
            <person name="Wu Y."/>
            <person name="Guo J."/>
            <person name="He J."/>
            <person name="Jia Z."/>
            <person name="Ren Y."/>
            <person name="Tian G."/>
            <person name="Lu Y."/>
            <person name="Ruan J."/>
            <person name="Qian W."/>
            <person name="Wang M."/>
            <person name="Huang Q."/>
            <person name="Li B."/>
            <person name="Xuan Z."/>
            <person name="Cao J."/>
            <person name="Asan"/>
            <person name="Wu Z."/>
            <person name="Zhang J."/>
            <person name="Cai Q."/>
            <person name="Bai Y."/>
            <person name="Zhao B."/>
            <person name="Han Y."/>
            <person name="Li Y."/>
            <person name="Li X."/>
            <person name="Wang S."/>
            <person name="Shi Q."/>
            <person name="Liu S."/>
            <person name="Cho W.K."/>
            <person name="Kim J.Y."/>
            <person name="Xu Y."/>
            <person name="Heller-Uszynska K."/>
            <person name="Miao H."/>
            <person name="Cheng Z."/>
            <person name="Zhang S."/>
            <person name="Wu J."/>
            <person name="Yang Y."/>
            <person name="Kang H."/>
            <person name="Li M."/>
            <person name="Liang H."/>
            <person name="Ren X."/>
            <person name="Shi Z."/>
            <person name="Wen M."/>
            <person name="Jian M."/>
            <person name="Yang H."/>
            <person name="Zhang G."/>
            <person name="Yang Z."/>
            <person name="Chen R."/>
            <person name="Liu S."/>
            <person name="Li J."/>
            <person name="Ma L."/>
            <person name="Liu H."/>
            <person name="Zhou Y."/>
            <person name="Zhao J."/>
            <person name="Fang X."/>
            <person name="Li G."/>
            <person name="Fang L."/>
            <person name="Li Y."/>
            <person name="Liu D."/>
            <person name="Zheng H."/>
            <person name="Zhang Y."/>
            <person name="Qin N."/>
            <person name="Li Z."/>
            <person name="Yang G."/>
            <person name="Yang S."/>
            <person name="Bolund L."/>
            <person name="Kristiansen K."/>
            <person name="Zheng H."/>
            <person name="Li S."/>
            <person name="Zhang X."/>
            <person name="Yang H."/>
            <person name="Wang J."/>
            <person name="Sun R."/>
            <person name="Zhang B."/>
            <person name="Jiang S."/>
            <person name="Wang J."/>
            <person name="Du Y."/>
            <person name="Li S."/>
        </authorList>
    </citation>
    <scope>NUCLEOTIDE SEQUENCE [LARGE SCALE GENOMIC DNA]</scope>
    <source>
        <strain evidence="2">cv. 9930</strain>
    </source>
</reference>
<dbReference type="AlphaFoldDB" id="A0A0A0KK63"/>
<name>A0A0A0KK63_CUCSA</name>
<reference evidence="1 2" key="4">
    <citation type="journal article" date="2011" name="BMC Genomics">
        <title>RNA-Seq improves annotation of protein-coding genes in the cucumber genome.</title>
        <authorList>
            <person name="Li Z."/>
            <person name="Zhang Z."/>
            <person name="Yan P."/>
            <person name="Huang S."/>
            <person name="Fei Z."/>
            <person name="Lin K."/>
        </authorList>
    </citation>
    <scope>NUCLEOTIDE SEQUENCE [LARGE SCALE GENOMIC DNA]</scope>
    <source>
        <strain evidence="2">cv. 9930</strain>
    </source>
</reference>
<protein>
    <submittedName>
        <fullName evidence="1">Uncharacterized protein</fullName>
    </submittedName>
</protein>